<feature type="repeat" description="CHCR" evidence="7">
    <location>
        <begin position="982"/>
        <end position="1127"/>
    </location>
</feature>
<feature type="repeat" description="CHCR" evidence="7">
    <location>
        <begin position="836"/>
        <end position="975"/>
    </location>
</feature>
<keyword evidence="5 6" id="KW-0968">Cytoplasmic vesicle</keyword>
<feature type="repeat" description="CHCR" evidence="7">
    <location>
        <begin position="1426"/>
        <end position="1569"/>
    </location>
</feature>
<evidence type="ECO:0000256" key="2">
    <source>
        <dbReference type="ARBA" id="ARBA00022737"/>
    </source>
</evidence>
<keyword evidence="11" id="KW-1185">Reference proteome</keyword>
<reference evidence="10 11" key="1">
    <citation type="journal article" date="2023" name="BMC Biol.">
        <title>The compact genome of the sponge Oopsacas minuta (Hexactinellida) is lacking key metazoan core genes.</title>
        <authorList>
            <person name="Santini S."/>
            <person name="Schenkelaars Q."/>
            <person name="Jourda C."/>
            <person name="Duchesne M."/>
            <person name="Belahbib H."/>
            <person name="Rocher C."/>
            <person name="Selva M."/>
            <person name="Riesgo A."/>
            <person name="Vervoort M."/>
            <person name="Leys S.P."/>
            <person name="Kodjabachian L."/>
            <person name="Le Bivic A."/>
            <person name="Borchiellini C."/>
            <person name="Claverie J.M."/>
            <person name="Renard E."/>
        </authorList>
    </citation>
    <scope>NUCLEOTIDE SEQUENCE [LARGE SCALE GENOMIC DNA]</scope>
    <source>
        <strain evidence="10">SPO-2</strain>
    </source>
</reference>
<dbReference type="GO" id="GO:0006886">
    <property type="term" value="P:intracellular protein transport"/>
    <property type="evidence" value="ECO:0007669"/>
    <property type="project" value="UniProtKB-UniRule"/>
</dbReference>
<dbReference type="InterPro" id="IPR016025">
    <property type="entry name" value="Clathrin_H-chain_N"/>
</dbReference>
<dbReference type="InterPro" id="IPR011990">
    <property type="entry name" value="TPR-like_helical_dom_sf"/>
</dbReference>
<dbReference type="InterPro" id="IPR016341">
    <property type="entry name" value="Clathrin_heavy_chain"/>
</dbReference>
<keyword evidence="3 6" id="KW-0472">Membrane</keyword>
<dbReference type="FunFam" id="1.25.40.10:FF:000002">
    <property type="entry name" value="Clathrin heavy chain"/>
    <property type="match status" value="1"/>
</dbReference>
<comment type="subcellular location">
    <subcellularLocation>
        <location evidence="6">Cytoplasmic vesicle membrane</location>
        <topology evidence="6">Peripheral membrane protein</topology>
        <orientation evidence="6">Cytoplasmic side</orientation>
    </subcellularLocation>
    <subcellularLocation>
        <location evidence="6">Membrane</location>
        <location evidence="6">Coated pit</location>
        <topology evidence="6">Peripheral membrane protein</topology>
        <orientation evidence="6">Cytoplasmic side</orientation>
    </subcellularLocation>
</comment>
<dbReference type="Pfam" id="PF13838">
    <property type="entry name" value="Clathrin_H_link"/>
    <property type="match status" value="1"/>
</dbReference>
<dbReference type="Gene3D" id="1.25.40.730">
    <property type="match status" value="1"/>
</dbReference>
<organism evidence="10 11">
    <name type="scientific">Oopsacas minuta</name>
    <dbReference type="NCBI Taxonomy" id="111878"/>
    <lineage>
        <taxon>Eukaryota</taxon>
        <taxon>Metazoa</taxon>
        <taxon>Porifera</taxon>
        <taxon>Hexactinellida</taxon>
        <taxon>Hexasterophora</taxon>
        <taxon>Lyssacinosida</taxon>
        <taxon>Leucopsacidae</taxon>
        <taxon>Oopsacas</taxon>
    </lineage>
</organism>
<feature type="region of interest" description="Disordered" evidence="8">
    <location>
        <begin position="1666"/>
        <end position="1686"/>
    </location>
</feature>
<feature type="domain" description="Clathrin heavy chain linker core motif" evidence="9">
    <location>
        <begin position="334"/>
        <end position="357"/>
    </location>
</feature>
<dbReference type="FunFam" id="1.25.40.10:FF:000007">
    <property type="entry name" value="Clathrin heavy chain"/>
    <property type="match status" value="1"/>
</dbReference>
<dbReference type="Pfam" id="PF01394">
    <property type="entry name" value="Clathrin_propel"/>
    <property type="match status" value="2"/>
</dbReference>
<keyword evidence="4 6" id="KW-0168">Coated pit</keyword>
<feature type="repeat" description="CHCR" evidence="7">
    <location>
        <begin position="1131"/>
        <end position="1272"/>
    </location>
</feature>
<feature type="compositionally biased region" description="Basic and acidic residues" evidence="8">
    <location>
        <begin position="1617"/>
        <end position="1630"/>
    </location>
</feature>
<dbReference type="FunFam" id="2.130.10.110:FF:000003">
    <property type="entry name" value="Clathrin heavy chain"/>
    <property type="match status" value="1"/>
</dbReference>
<dbReference type="GO" id="GO:0032051">
    <property type="term" value="F:clathrin light chain binding"/>
    <property type="evidence" value="ECO:0007669"/>
    <property type="project" value="InterPro"/>
</dbReference>
<feature type="region of interest" description="Disordered" evidence="8">
    <location>
        <begin position="1617"/>
        <end position="1643"/>
    </location>
</feature>
<proteinExistence type="inferred from homology"/>
<dbReference type="Proteomes" id="UP001165289">
    <property type="component" value="Unassembled WGS sequence"/>
</dbReference>
<evidence type="ECO:0000259" key="9">
    <source>
        <dbReference type="Pfam" id="PF09268"/>
    </source>
</evidence>
<dbReference type="Gene3D" id="1.25.40.10">
    <property type="entry name" value="Tetratricopeptide repeat domain"/>
    <property type="match status" value="4"/>
</dbReference>
<dbReference type="FunFam" id="1.25.40.10:FF:000009">
    <property type="entry name" value="Clathrin heavy chain"/>
    <property type="match status" value="1"/>
</dbReference>
<comment type="caution">
    <text evidence="10">The sequence shown here is derived from an EMBL/GenBank/DDBJ whole genome shotgun (WGS) entry which is preliminary data.</text>
</comment>
<dbReference type="FunFam" id="1.25.40.730:FF:000002">
    <property type="entry name" value="Clathrin heavy chain"/>
    <property type="match status" value="1"/>
</dbReference>
<dbReference type="InterPro" id="IPR016024">
    <property type="entry name" value="ARM-type_fold"/>
</dbReference>
<dbReference type="InterPro" id="IPR022365">
    <property type="entry name" value="Clathrin_H-chain_propeller_rpt"/>
</dbReference>
<evidence type="ECO:0000313" key="10">
    <source>
        <dbReference type="EMBL" id="KAI6661229.1"/>
    </source>
</evidence>
<dbReference type="GO" id="GO:0030132">
    <property type="term" value="C:clathrin coat of coated pit"/>
    <property type="evidence" value="ECO:0007669"/>
    <property type="project" value="InterPro"/>
</dbReference>
<gene>
    <name evidence="10" type="ORF">LOD99_10099</name>
</gene>
<evidence type="ECO:0000256" key="1">
    <source>
        <dbReference type="ARBA" id="ARBA00009535"/>
    </source>
</evidence>
<dbReference type="SUPFAM" id="SSF48371">
    <property type="entry name" value="ARM repeat"/>
    <property type="match status" value="6"/>
</dbReference>
<dbReference type="FunFam" id="1.25.40.10:FF:000001">
    <property type="entry name" value="Clathrin heavy chain"/>
    <property type="match status" value="1"/>
</dbReference>
<evidence type="ECO:0000256" key="8">
    <source>
        <dbReference type="SAM" id="MobiDB-lite"/>
    </source>
</evidence>
<comment type="similarity">
    <text evidence="1 6">Belongs to the clathrin heavy chain family.</text>
</comment>
<comment type="function">
    <text evidence="6">Clathrin is the major protein of the polyhedral coat of coated pits and vesicles.</text>
</comment>
<evidence type="ECO:0000256" key="6">
    <source>
        <dbReference type="PIRNR" id="PIRNR002290"/>
    </source>
</evidence>
<sequence length="1686" mass="193256">MAGGNLPIKFQELISLTNLGINPANIGFATLTMESDRYICVREKIGDTQHVAIIDMTDPQNPMRKPIAADSVIMNPASKVLALRSNSNKSIQIFNIEMKAKMKSHIMPEDVLFWKWINLNMIAIVTETSVYHWSVEGESTPEKMFDRHQNLAGCQVINYRANNDMKWLLLVGISAQDKRVAGVMQLYSVERKVSQALEGHAAAFTQFKLGENPQESCLFMFSVRTATGGKLHIIEVGTPPEGNQPFPKKAVDVYFNPEAQQDFPVAMQIARKFNIIYMITKFGYIHLYDVETGTCIFMNRISSETIFVTAEHEATNGIIGVNRKGQVLTVCVDENNLVPYVSQTLQNAELALKLAIRCNLPGAEDLFIRRFQQLFVAAQYSEAAKVAAKSPRGVLRTPDTIARFQSVQVGAGQTSPLLQYFGILLETSQLNKHESIELCRPVILQGKRHLMEKWLKEDKLECSEELGDMVKTVDLTLALSVYLRASCPGKVIQCFAETGQFQKIVLYAQKVNFQPDYVNLLRSVMRVNPQQGIEFANSLIQDDQPLADLNQIVDVFVEVNMIQECTKFLLEALKNNRPAEGPLQTRLLELNLLSNPHVSDAILGNQMFTHYDRPHIGQLCEKAGLLQRALEHYSDPYDIKRAVVQTHLLNAEWLVNYFGSLKVEDSMDCLKAMLQYNIRQNLQICVQIASKYHDQLGTNQLIDLFESFKSFEGLFYFLGSIVNFSQEADVHFKYIQAACKTGQIKEVERICRESSVYEPERVKNFLKEAKLTDQLPLIIVCDRFEFVHDLVLHLYRNNLQKYIEIYVQKVNPSRLPVVVGGLLDVDCDEGIIKNLILTVKGQFSTDELVEEVEKRNRLKLLLPWLEQRMQDNVTEPATHNAVAKIYIDANNNPERFLKENPYYDSHVIGKYCEKRDPHLACVSYERGQCDTELIQVCNENSLFKSEARYLVRRMEPNLWSIVLDPNNEYRRQLIDQVVQVALVETQVPEEVSVTVKAFMSADLPNELIELLEKIILDNTIFSEHRNLQNLLILTAIRSDKSRVMDYITRLDNYDAPDIASIAINSELFEEAFAIFKKFEVHNSAMQVLIDNIHNLDRAYEYAERVSLPEVWGLLAKAQLADGLVKEAIDAFIKADDPSAYSEVIDKANRSESWEELVKYLQMAKKKTREVTIETELVFAYAKTNRLADLEEFITGPNHAKIDLVGERCFNAQMYESAKILFNNISNFARLASTLVQLGDFQGAVDSAKKASSTKTWKEVCLACVQAEQFRMAQTCGLYIVVHAEELADLIKYYEHRGYFEEIISLLEAALGLERAHMGMFTELAILYSKYNSDKMREHLELFWSRVNIPKVLRAAEQAHLWPELVFLYDKYDEFDNAILVMMQHASDAWKEAQFKDIITKVANVELYYRALQFYLDYKPMLLSDLLTILTSRLDHNRTVSFFTKQGHLHLVKPYLRNVQSLNNKAVNEALNRVLIEEECFTELRKSVDQFDNFDVIGLAQELDKHELLEFRRLAAYLFRSNNRWGQSVELCKRDHLYKDAMQYANDSRDTDIAEDLLRWFLEVDRKECFSSCLYTCYDLLKPDVIVELAWRYNLMDFAMPFLIQTMRELQTKVEKLQQSESVRSEEEAKQEQQPQMMYPDHLMITGPGQIPAPHMAAPPPMMIPPQGMPLQDFGAPPAPPSQNIWN</sequence>
<dbReference type="InterPro" id="IPR000547">
    <property type="entry name" value="Clathrin_H-chain/VPS_repeat"/>
</dbReference>
<dbReference type="GO" id="GO:0071439">
    <property type="term" value="C:clathrin complex"/>
    <property type="evidence" value="ECO:0007669"/>
    <property type="project" value="InterPro"/>
</dbReference>
<dbReference type="Pfam" id="PF00637">
    <property type="entry name" value="Clathrin"/>
    <property type="match status" value="7"/>
</dbReference>
<dbReference type="GO" id="GO:0045334">
    <property type="term" value="C:clathrin-coated endocytic vesicle"/>
    <property type="evidence" value="ECO:0007669"/>
    <property type="project" value="TreeGrafter"/>
</dbReference>
<dbReference type="PROSITE" id="PS50236">
    <property type="entry name" value="CHCR"/>
    <property type="match status" value="7"/>
</dbReference>
<dbReference type="EMBL" id="JAKMXF010000018">
    <property type="protein sequence ID" value="KAI6661229.1"/>
    <property type="molecule type" value="Genomic_DNA"/>
</dbReference>
<accession>A0AAV7KJ76</accession>
<feature type="repeat" description="CHCR" evidence="7">
    <location>
        <begin position="540"/>
        <end position="686"/>
    </location>
</feature>
<evidence type="ECO:0000256" key="4">
    <source>
        <dbReference type="ARBA" id="ARBA00023176"/>
    </source>
</evidence>
<evidence type="ECO:0000256" key="5">
    <source>
        <dbReference type="ARBA" id="ARBA00023329"/>
    </source>
</evidence>
<name>A0AAV7KJ76_9METZ</name>
<dbReference type="GO" id="GO:0030130">
    <property type="term" value="C:clathrin coat of trans-Golgi network vesicle"/>
    <property type="evidence" value="ECO:0007669"/>
    <property type="project" value="InterPro"/>
</dbReference>
<keyword evidence="2" id="KW-0677">Repeat</keyword>
<feature type="repeat" description="CHCR" evidence="7">
    <location>
        <begin position="1277"/>
        <end position="1423"/>
    </location>
</feature>
<dbReference type="InterPro" id="IPR055358">
    <property type="entry name" value="CHCR"/>
</dbReference>
<dbReference type="GO" id="GO:0005198">
    <property type="term" value="F:structural molecule activity"/>
    <property type="evidence" value="ECO:0007669"/>
    <property type="project" value="InterPro"/>
</dbReference>
<dbReference type="Pfam" id="PF09268">
    <property type="entry name" value="Clathrin-link"/>
    <property type="match status" value="1"/>
</dbReference>
<evidence type="ECO:0000256" key="7">
    <source>
        <dbReference type="PROSITE-ProRule" id="PRU01006"/>
    </source>
</evidence>
<dbReference type="SMART" id="SM00299">
    <property type="entry name" value="CLH"/>
    <property type="match status" value="7"/>
</dbReference>
<dbReference type="PANTHER" id="PTHR10292">
    <property type="entry name" value="CLATHRIN HEAVY CHAIN RELATED"/>
    <property type="match status" value="1"/>
</dbReference>
<dbReference type="PIRSF" id="PIRSF002290">
    <property type="entry name" value="Clathrin_H_chain"/>
    <property type="match status" value="1"/>
</dbReference>
<feature type="repeat" description="CHCR" evidence="7">
    <location>
        <begin position="689"/>
        <end position="831"/>
    </location>
</feature>
<evidence type="ECO:0000256" key="3">
    <source>
        <dbReference type="ARBA" id="ARBA00023136"/>
    </source>
</evidence>
<dbReference type="InterPro" id="IPR015348">
    <property type="entry name" value="Clathrin_H-chain_linker_core"/>
</dbReference>
<dbReference type="Gene3D" id="2.130.10.110">
    <property type="entry name" value="Clathrin heavy-chain terminal domain"/>
    <property type="match status" value="1"/>
</dbReference>
<dbReference type="SUPFAM" id="SSF50989">
    <property type="entry name" value="Clathrin heavy-chain terminal domain"/>
    <property type="match status" value="1"/>
</dbReference>
<dbReference type="PANTHER" id="PTHR10292:SF1">
    <property type="entry name" value="CLATHRIN HEAVY CHAIN"/>
    <property type="match status" value="1"/>
</dbReference>
<dbReference type="GO" id="GO:0006898">
    <property type="term" value="P:receptor-mediated endocytosis"/>
    <property type="evidence" value="ECO:0007669"/>
    <property type="project" value="TreeGrafter"/>
</dbReference>
<evidence type="ECO:0000313" key="11">
    <source>
        <dbReference type="Proteomes" id="UP001165289"/>
    </source>
</evidence>
<protein>
    <recommendedName>
        <fullName evidence="6">Clathrin heavy chain</fullName>
    </recommendedName>
</protein>